<dbReference type="PANTHER" id="PTHR16504">
    <property type="entry name" value="5'(3')-DEOXYRIBONUCLEOTIDASE"/>
    <property type="match status" value="1"/>
</dbReference>
<dbReference type="SUPFAM" id="SSF56784">
    <property type="entry name" value="HAD-like"/>
    <property type="match status" value="1"/>
</dbReference>
<proteinExistence type="inferred from homology"/>
<dbReference type="InterPro" id="IPR036412">
    <property type="entry name" value="HAD-like_sf"/>
</dbReference>
<feature type="active site" description="Nucleophile" evidence="2">
    <location>
        <position position="9"/>
    </location>
</feature>
<evidence type="ECO:0000313" key="3">
    <source>
        <dbReference type="EMBL" id="BCJ86431.1"/>
    </source>
</evidence>
<dbReference type="Gene3D" id="1.10.40.40">
    <property type="entry name" value="Deoxyribonucleotidase, domain 2"/>
    <property type="match status" value="1"/>
</dbReference>
<accession>A0A7I8DEU9</accession>
<dbReference type="PANTHER" id="PTHR16504:SF4">
    <property type="entry name" value="5'(3')-DEOXYRIBONUCLEOTIDASE"/>
    <property type="match status" value="1"/>
</dbReference>
<name>A0A7I8DEU9_9BACL</name>
<protein>
    <submittedName>
        <fullName evidence="3">5'(3')-deoxyribonucleotidase</fullName>
    </submittedName>
</protein>
<dbReference type="Proteomes" id="UP000593802">
    <property type="component" value="Chromosome"/>
</dbReference>
<evidence type="ECO:0000256" key="1">
    <source>
        <dbReference type="ARBA" id="ARBA00009589"/>
    </source>
</evidence>
<sequence>MKKKILCIDMDSVLVDLMSEWHGRYNRDYQDDLTPERVLSWDAKSYVKPECGEKIYEYLKEPGLFSCLQPLPHAVEVMERLTQRFDVVIVTAPPSPIAYQEKEAWVAEHLPFLGRHNLIFAHRKDLISGDLLFDDAPPNLNAFMAAGRIAVAMDYPYNRNVNCPRVSGWLEFEQKVDQFLSG</sequence>
<comment type="similarity">
    <text evidence="1">Belongs to the 5'(3')-deoxyribonucleotidase family.</text>
</comment>
<feature type="active site" description="Proton donor" evidence="2">
    <location>
        <position position="11"/>
    </location>
</feature>
<dbReference type="Gene3D" id="3.40.50.1000">
    <property type="entry name" value="HAD superfamily/HAD-like"/>
    <property type="match status" value="1"/>
</dbReference>
<gene>
    <name evidence="3" type="ORF">skT53_14160</name>
</gene>
<reference evidence="3 4" key="1">
    <citation type="submission" date="2020-08" db="EMBL/GenBank/DDBJ databases">
        <title>Complete Genome Sequence of Effusibacillus dendaii Strain skT53, Isolated from Farmland soil.</title>
        <authorList>
            <person name="Konishi T."/>
            <person name="Kawasaki H."/>
        </authorList>
    </citation>
    <scope>NUCLEOTIDE SEQUENCE [LARGE SCALE GENOMIC DNA]</scope>
    <source>
        <strain evidence="4">skT53</strain>
    </source>
</reference>
<dbReference type="RefSeq" id="WP_226375367.1">
    <property type="nucleotide sequence ID" value="NZ_AP023366.1"/>
</dbReference>
<organism evidence="3 4">
    <name type="scientific">Effusibacillus dendaii</name>
    <dbReference type="NCBI Taxonomy" id="2743772"/>
    <lineage>
        <taxon>Bacteria</taxon>
        <taxon>Bacillati</taxon>
        <taxon>Bacillota</taxon>
        <taxon>Bacilli</taxon>
        <taxon>Bacillales</taxon>
        <taxon>Alicyclobacillaceae</taxon>
        <taxon>Effusibacillus</taxon>
    </lineage>
</organism>
<keyword evidence="4" id="KW-1185">Reference proteome</keyword>
<dbReference type="SFLD" id="SFLDG01146">
    <property type="entry name" value="C1.2.2"/>
    <property type="match status" value="1"/>
</dbReference>
<dbReference type="InterPro" id="IPR023214">
    <property type="entry name" value="HAD_sf"/>
</dbReference>
<dbReference type="AlphaFoldDB" id="A0A7I8DEU9"/>
<dbReference type="SFLD" id="SFLDG01126">
    <property type="entry name" value="C1.2:_Nucleotidase_Like"/>
    <property type="match status" value="1"/>
</dbReference>
<dbReference type="GO" id="GO:0009223">
    <property type="term" value="P:pyrimidine deoxyribonucleotide catabolic process"/>
    <property type="evidence" value="ECO:0007669"/>
    <property type="project" value="TreeGrafter"/>
</dbReference>
<dbReference type="GO" id="GO:0008253">
    <property type="term" value="F:5'-nucleotidase activity"/>
    <property type="evidence" value="ECO:0007669"/>
    <property type="project" value="InterPro"/>
</dbReference>
<evidence type="ECO:0000256" key="2">
    <source>
        <dbReference type="PIRSR" id="PIRSR610708-1"/>
    </source>
</evidence>
<dbReference type="Pfam" id="PF06941">
    <property type="entry name" value="NT5C"/>
    <property type="match status" value="1"/>
</dbReference>
<dbReference type="KEGG" id="eff:skT53_14160"/>
<dbReference type="EMBL" id="AP023366">
    <property type="protein sequence ID" value="BCJ86431.1"/>
    <property type="molecule type" value="Genomic_DNA"/>
</dbReference>
<dbReference type="InterPro" id="IPR010708">
    <property type="entry name" value="5'(3')-deoxyribonucleotidase"/>
</dbReference>
<dbReference type="SFLD" id="SFLDS00003">
    <property type="entry name" value="Haloacid_Dehalogenase"/>
    <property type="match status" value="1"/>
</dbReference>
<evidence type="ECO:0000313" key="4">
    <source>
        <dbReference type="Proteomes" id="UP000593802"/>
    </source>
</evidence>